<dbReference type="AlphaFoldDB" id="X0U1C9"/>
<feature type="compositionally biased region" description="Acidic residues" evidence="1">
    <location>
        <begin position="1"/>
        <end position="11"/>
    </location>
</feature>
<feature type="region of interest" description="Disordered" evidence="1">
    <location>
        <begin position="1"/>
        <end position="31"/>
    </location>
</feature>
<protein>
    <submittedName>
        <fullName evidence="2">Uncharacterized protein</fullName>
    </submittedName>
</protein>
<proteinExistence type="predicted"/>
<name>X0U1C9_9ZZZZ</name>
<feature type="compositionally biased region" description="Low complexity" evidence="1">
    <location>
        <begin position="12"/>
        <end position="21"/>
    </location>
</feature>
<sequence length="305" mass="35317">IKEIKEEEFEPIGETTPVSESVVEETKSTPNMELPENVEKLVAFMKETGGDMTDYMRLNADYSTVDDNILLQEYYTQTKPHLDNEEINFIMEDKFKWDEEYDEERDIKKKKLALKEEVAEAKGYLEGLKSKYYEELKLRPSVTNEQKKATDFFNRYNEEQEIVQQRHNTFKNSTKDYFTNDFKGFDFDLGEKKFRYGVKNPSEVATKQSNITNTIKKFLDDKGNVKDVKGYHKAMYAAENVDKIAQHFYEQGKSDATKDLVAKSKNISEDVRPSPTGDVFVGGLKVKAISGLDSSKLKIKTRKFN</sequence>
<accession>X0U1C9</accession>
<gene>
    <name evidence="2" type="ORF">S01H1_01705</name>
</gene>
<organism evidence="2">
    <name type="scientific">marine sediment metagenome</name>
    <dbReference type="NCBI Taxonomy" id="412755"/>
    <lineage>
        <taxon>unclassified sequences</taxon>
        <taxon>metagenomes</taxon>
        <taxon>ecological metagenomes</taxon>
    </lineage>
</organism>
<dbReference type="EMBL" id="BARS01000764">
    <property type="protein sequence ID" value="GAF82255.1"/>
    <property type="molecule type" value="Genomic_DNA"/>
</dbReference>
<evidence type="ECO:0000256" key="1">
    <source>
        <dbReference type="SAM" id="MobiDB-lite"/>
    </source>
</evidence>
<evidence type="ECO:0000313" key="2">
    <source>
        <dbReference type="EMBL" id="GAF82255.1"/>
    </source>
</evidence>
<reference evidence="2" key="1">
    <citation type="journal article" date="2014" name="Front. Microbiol.">
        <title>High frequency of phylogenetically diverse reductive dehalogenase-homologous genes in deep subseafloor sedimentary metagenomes.</title>
        <authorList>
            <person name="Kawai M."/>
            <person name="Futagami T."/>
            <person name="Toyoda A."/>
            <person name="Takaki Y."/>
            <person name="Nishi S."/>
            <person name="Hori S."/>
            <person name="Arai W."/>
            <person name="Tsubouchi T."/>
            <person name="Morono Y."/>
            <person name="Uchiyama I."/>
            <person name="Ito T."/>
            <person name="Fujiyama A."/>
            <person name="Inagaki F."/>
            <person name="Takami H."/>
        </authorList>
    </citation>
    <scope>NUCLEOTIDE SEQUENCE</scope>
    <source>
        <strain evidence="2">Expedition CK06-06</strain>
    </source>
</reference>
<feature type="non-terminal residue" evidence="2">
    <location>
        <position position="1"/>
    </location>
</feature>
<comment type="caution">
    <text evidence="2">The sequence shown here is derived from an EMBL/GenBank/DDBJ whole genome shotgun (WGS) entry which is preliminary data.</text>
</comment>